<accession>A0A7G2II05</accession>
<reference evidence="1 2" key="1">
    <citation type="submission" date="2013-10" db="EMBL/GenBank/DDBJ databases">
        <title>Antibiotic resistance diversity of beta-lactamase producers in the General Hospital Vienna.</title>
        <authorList>
            <person name="Barisic I."/>
            <person name="Mitteregger D."/>
            <person name="Hirschl A.M."/>
            <person name="Noehammer C."/>
            <person name="Wiesinger-Mayr H."/>
        </authorList>
    </citation>
    <scope>NUCLEOTIDE SEQUENCE [LARGE SCALE GENOMIC DNA]</scope>
    <source>
        <strain evidence="1 2">ISC11</strain>
    </source>
</reference>
<name>A0A7G2II05_CITFR</name>
<dbReference type="EMBL" id="CBWP010000011">
    <property type="protein sequence ID" value="CDL36348.1"/>
    <property type="molecule type" value="Genomic_DNA"/>
</dbReference>
<proteinExistence type="predicted"/>
<protein>
    <submittedName>
        <fullName evidence="1">Uncharacterized protein</fullName>
    </submittedName>
</protein>
<comment type="caution">
    <text evidence="1">The sequence shown here is derived from an EMBL/GenBank/DDBJ whole genome shotgun (WGS) entry which is preliminary data.</text>
</comment>
<dbReference type="Proteomes" id="UP000019194">
    <property type="component" value="Unassembled WGS sequence"/>
</dbReference>
<organism evidence="1 2">
    <name type="scientific">Citrobacter freundii</name>
    <dbReference type="NCBI Taxonomy" id="546"/>
    <lineage>
        <taxon>Bacteria</taxon>
        <taxon>Pseudomonadati</taxon>
        <taxon>Pseudomonadota</taxon>
        <taxon>Gammaproteobacteria</taxon>
        <taxon>Enterobacterales</taxon>
        <taxon>Enterobacteriaceae</taxon>
        <taxon>Citrobacter</taxon>
        <taxon>Citrobacter freundii complex</taxon>
    </lineage>
</organism>
<dbReference type="AlphaFoldDB" id="A0A7G2II05"/>
<evidence type="ECO:0000313" key="2">
    <source>
        <dbReference type="Proteomes" id="UP000019194"/>
    </source>
</evidence>
<evidence type="ECO:0000313" key="1">
    <source>
        <dbReference type="EMBL" id="CDL36348.1"/>
    </source>
</evidence>
<sequence>MRRQADDRIKADCKCTEFHVIKKRCLREAQTGETLTNAGSENVTITGNNQHIAPQEE</sequence>